<feature type="domain" description="Nucleoside transporter/FeoB GTPase Gate" evidence="2">
    <location>
        <begin position="153"/>
        <end position="250"/>
    </location>
</feature>
<keyword evidence="1" id="KW-1133">Transmembrane helix</keyword>
<dbReference type="InterPro" id="IPR011642">
    <property type="entry name" value="Gate_dom"/>
</dbReference>
<dbReference type="OrthoDB" id="1633380at2"/>
<feature type="transmembrane region" description="Helical" evidence="1">
    <location>
        <begin position="225"/>
        <end position="248"/>
    </location>
</feature>
<name>A0A4U1MCH5_9BACL</name>
<evidence type="ECO:0000313" key="3">
    <source>
        <dbReference type="EMBL" id="TKD68291.1"/>
    </source>
</evidence>
<accession>A0A4U1MCH5</accession>
<feature type="transmembrane region" description="Helical" evidence="1">
    <location>
        <begin position="381"/>
        <end position="403"/>
    </location>
</feature>
<feature type="transmembrane region" description="Helical" evidence="1">
    <location>
        <begin position="26"/>
        <end position="45"/>
    </location>
</feature>
<organism evidence="3 4">
    <name type="scientific">Guptibacillus hwajinpoensis</name>
    <dbReference type="NCBI Taxonomy" id="208199"/>
    <lineage>
        <taxon>Bacteria</taxon>
        <taxon>Bacillati</taxon>
        <taxon>Bacillota</taxon>
        <taxon>Bacilli</taxon>
        <taxon>Bacillales</taxon>
        <taxon>Guptibacillaceae</taxon>
        <taxon>Guptibacillus</taxon>
    </lineage>
</organism>
<feature type="transmembrane region" description="Helical" evidence="1">
    <location>
        <begin position="254"/>
        <end position="272"/>
    </location>
</feature>
<dbReference type="EMBL" id="SWFM01000006">
    <property type="protein sequence ID" value="TKD68291.1"/>
    <property type="molecule type" value="Genomic_DNA"/>
</dbReference>
<protein>
    <submittedName>
        <fullName evidence="3">YjiH family protein</fullName>
    </submittedName>
</protein>
<dbReference type="Pfam" id="PF07670">
    <property type="entry name" value="Gate"/>
    <property type="match status" value="1"/>
</dbReference>
<evidence type="ECO:0000259" key="2">
    <source>
        <dbReference type="Pfam" id="PF07670"/>
    </source>
</evidence>
<reference evidence="3 4" key="1">
    <citation type="submission" date="2019-04" db="EMBL/GenBank/DDBJ databases">
        <title>Genome sequence of Bacillus hwajinpoensis strain Y2.</title>
        <authorList>
            <person name="Fair J.L."/>
            <person name="Maclea K.S."/>
        </authorList>
    </citation>
    <scope>NUCLEOTIDE SEQUENCE [LARGE SCALE GENOMIC DNA]</scope>
    <source>
        <strain evidence="3 4">Y2</strain>
    </source>
</reference>
<dbReference type="Proteomes" id="UP000310541">
    <property type="component" value="Unassembled WGS sequence"/>
</dbReference>
<gene>
    <name evidence="3" type="ORF">FBF83_17285</name>
</gene>
<proteinExistence type="predicted"/>
<keyword evidence="1" id="KW-0472">Membrane</keyword>
<feature type="transmembrane region" description="Helical" evidence="1">
    <location>
        <begin position="410"/>
        <end position="431"/>
    </location>
</feature>
<dbReference type="RefSeq" id="WP_136948399.1">
    <property type="nucleotide sequence ID" value="NZ_SWFM01000006.1"/>
</dbReference>
<sequence>MEVKQEKSYSVDSTKKQGEISYSSSAYSWFIIPSLIGIFLFLVPIPFNGKITIGVGIMAESIQRALAPILPGFMTGILIVSAIIPIIAKLVEPKSIMLRPFLKQLFYVNWFWIGTRILGGLFAVMTLLKFGPEFIISDVSGGTMLYALVPVLAAWFLFAGLLMPLLLEFGLMDFFGTALRKVMRPLFKLPGRSSIDALASWMGAGTVGVLITTKQYEEGYYTKREAAVIATNFSINSIAFSLVVISFIGLEDMFVPFYFTVVVAGLTAAIICPRIPPLSRKADTYYEGTGKQISEDVPEGVSSFKWGMQKALEKSSEVKSVKHVATQGVNTVLDIYFALIPLVMALGTIALIIAEFTPFFTYLSMPIVPILELMQIPEATAAAPAMLVGFADMFLPAVIGTGIESELTRFVIAAVSLTQLIYMSEIGILLVKSKIPISVLELAIIFLQRTIITLPIIVVMAHFFI</sequence>
<feature type="transmembrane region" description="Helical" evidence="1">
    <location>
        <begin position="65"/>
        <end position="87"/>
    </location>
</feature>
<comment type="caution">
    <text evidence="3">The sequence shown here is derived from an EMBL/GenBank/DDBJ whole genome shotgun (WGS) entry which is preliminary data.</text>
</comment>
<evidence type="ECO:0000313" key="4">
    <source>
        <dbReference type="Proteomes" id="UP000310541"/>
    </source>
</evidence>
<feature type="transmembrane region" description="Helical" evidence="1">
    <location>
        <begin position="143"/>
        <end position="167"/>
    </location>
</feature>
<feature type="transmembrane region" description="Helical" evidence="1">
    <location>
        <begin position="107"/>
        <end position="131"/>
    </location>
</feature>
<dbReference type="AlphaFoldDB" id="A0A4U1MCH5"/>
<feature type="transmembrane region" description="Helical" evidence="1">
    <location>
        <begin position="335"/>
        <end position="361"/>
    </location>
</feature>
<feature type="transmembrane region" description="Helical" evidence="1">
    <location>
        <begin position="443"/>
        <end position="464"/>
    </location>
</feature>
<evidence type="ECO:0000256" key="1">
    <source>
        <dbReference type="SAM" id="Phobius"/>
    </source>
</evidence>
<keyword evidence="1" id="KW-0812">Transmembrane</keyword>